<name>A0A2N9HBL4_FAGSY</name>
<accession>A0A2N9HBL4</accession>
<gene>
    <name evidence="1" type="ORF">FSB_LOCUS37157</name>
</gene>
<reference evidence="1" key="1">
    <citation type="submission" date="2018-02" db="EMBL/GenBank/DDBJ databases">
        <authorList>
            <person name="Cohen D.B."/>
            <person name="Kent A.D."/>
        </authorList>
    </citation>
    <scope>NUCLEOTIDE SEQUENCE</scope>
</reference>
<dbReference type="PANTHER" id="PTHR33116">
    <property type="entry name" value="REVERSE TRANSCRIPTASE ZINC-BINDING DOMAIN-CONTAINING PROTEIN-RELATED-RELATED"/>
    <property type="match status" value="1"/>
</dbReference>
<sequence>MTNSLVNYHLFQHDMHKSTVDGAFVLEIPRKCFQMYWSSIFILPKKVIKAIEHHFNHYLWQGKCTGKGVIKVAWEKVCLPKREGGLGLKRVVDWNRAAILKHIWSLFTQDGSLLFPKFEVGDRKKIFLWHDHWHPDGVLYLKYGLGIIYDAASKTDARVDSVLIDKQWHWRPARSEELVSIQSKLFSIKLREEDKALWSASSSGKFSCTATWNELRTKGNEVNWWNLIWFSLNIPRHSFIGWNHIFFDCSFSERIWRNVLALCLISDPQFCWEHLVEWGSMHLKGKGLRANLCKLAWWATVYYLWFQRNALLHAGQVKTEDQILNLIKKDVKTWLSSKVCFEDSILNRALCCNWGISSASLCSRSRST</sequence>
<protein>
    <recommendedName>
        <fullName evidence="2">Reverse transcriptase zinc-binding domain-containing protein</fullName>
    </recommendedName>
</protein>
<organism evidence="1">
    <name type="scientific">Fagus sylvatica</name>
    <name type="common">Beechnut</name>
    <dbReference type="NCBI Taxonomy" id="28930"/>
    <lineage>
        <taxon>Eukaryota</taxon>
        <taxon>Viridiplantae</taxon>
        <taxon>Streptophyta</taxon>
        <taxon>Embryophyta</taxon>
        <taxon>Tracheophyta</taxon>
        <taxon>Spermatophyta</taxon>
        <taxon>Magnoliopsida</taxon>
        <taxon>eudicotyledons</taxon>
        <taxon>Gunneridae</taxon>
        <taxon>Pentapetalae</taxon>
        <taxon>rosids</taxon>
        <taxon>fabids</taxon>
        <taxon>Fagales</taxon>
        <taxon>Fagaceae</taxon>
        <taxon>Fagus</taxon>
    </lineage>
</organism>
<evidence type="ECO:0000313" key="1">
    <source>
        <dbReference type="EMBL" id="SPD09275.1"/>
    </source>
</evidence>
<proteinExistence type="predicted"/>
<dbReference type="EMBL" id="OIVN01003171">
    <property type="protein sequence ID" value="SPD09275.1"/>
    <property type="molecule type" value="Genomic_DNA"/>
</dbReference>
<dbReference type="AlphaFoldDB" id="A0A2N9HBL4"/>
<evidence type="ECO:0008006" key="2">
    <source>
        <dbReference type="Google" id="ProtNLM"/>
    </source>
</evidence>
<dbReference type="PANTHER" id="PTHR33116:SF84">
    <property type="entry name" value="RNA-DIRECTED DNA POLYMERASE"/>
    <property type="match status" value="1"/>
</dbReference>